<name>A0A1W0A969_9STRA</name>
<dbReference type="InterPro" id="IPR045379">
    <property type="entry name" value="Crinkler_N"/>
</dbReference>
<evidence type="ECO:0000313" key="5">
    <source>
        <dbReference type="EMBL" id="OQS06857.1"/>
    </source>
</evidence>
<protein>
    <recommendedName>
        <fullName evidence="4">Crinkler effector protein N-terminal domain-containing protein</fullName>
    </recommendedName>
</protein>
<dbReference type="Proteomes" id="UP000243217">
    <property type="component" value="Unassembled WGS sequence"/>
</dbReference>
<dbReference type="Pfam" id="PF20147">
    <property type="entry name" value="Crinkler"/>
    <property type="match status" value="1"/>
</dbReference>
<dbReference type="AlphaFoldDB" id="A0A1W0A969"/>
<gene>
    <name evidence="5" type="ORF">THRCLA_20271</name>
</gene>
<reference evidence="5 6" key="1">
    <citation type="journal article" date="2014" name="Genome Biol. Evol.">
        <title>The secreted proteins of Achlya hypogyna and Thraustotheca clavata identify the ancestral oomycete secretome and reveal gene acquisitions by horizontal gene transfer.</title>
        <authorList>
            <person name="Misner I."/>
            <person name="Blouin N."/>
            <person name="Leonard G."/>
            <person name="Richards T.A."/>
            <person name="Lane C.E."/>
        </authorList>
    </citation>
    <scope>NUCLEOTIDE SEQUENCE [LARGE SCALE GENOMIC DNA]</scope>
    <source>
        <strain evidence="5 6">ATCC 34112</strain>
    </source>
</reference>
<dbReference type="GO" id="GO:0043657">
    <property type="term" value="C:host cell"/>
    <property type="evidence" value="ECO:0007669"/>
    <property type="project" value="UniProtKB-SubCell"/>
</dbReference>
<evidence type="ECO:0000256" key="1">
    <source>
        <dbReference type="ARBA" id="ARBA00004340"/>
    </source>
</evidence>
<dbReference type="OrthoDB" id="92405at2759"/>
<organism evidence="5 6">
    <name type="scientific">Thraustotheca clavata</name>
    <dbReference type="NCBI Taxonomy" id="74557"/>
    <lineage>
        <taxon>Eukaryota</taxon>
        <taxon>Sar</taxon>
        <taxon>Stramenopiles</taxon>
        <taxon>Oomycota</taxon>
        <taxon>Saprolegniomycetes</taxon>
        <taxon>Saprolegniales</taxon>
        <taxon>Achlyaceae</taxon>
        <taxon>Thraustotheca</taxon>
    </lineage>
</organism>
<evidence type="ECO:0000256" key="2">
    <source>
        <dbReference type="ARBA" id="ARBA00004613"/>
    </source>
</evidence>
<proteinExistence type="predicted"/>
<accession>A0A1W0A969</accession>
<keyword evidence="3" id="KW-0964">Secreted</keyword>
<comment type="caution">
    <text evidence="5">The sequence shown here is derived from an EMBL/GenBank/DDBJ whole genome shotgun (WGS) entry which is preliminary data.</text>
</comment>
<dbReference type="GO" id="GO:0005576">
    <property type="term" value="C:extracellular region"/>
    <property type="evidence" value="ECO:0007669"/>
    <property type="project" value="UniProtKB-SubCell"/>
</dbReference>
<evidence type="ECO:0000259" key="4">
    <source>
        <dbReference type="Pfam" id="PF20147"/>
    </source>
</evidence>
<dbReference type="EMBL" id="JNBS01000301">
    <property type="protein sequence ID" value="OQS06857.1"/>
    <property type="molecule type" value="Genomic_DNA"/>
</dbReference>
<evidence type="ECO:0000313" key="6">
    <source>
        <dbReference type="Proteomes" id="UP000243217"/>
    </source>
</evidence>
<feature type="domain" description="Crinkler effector protein N-terminal" evidence="4">
    <location>
        <begin position="4"/>
        <end position="69"/>
    </location>
</feature>
<keyword evidence="6" id="KW-1185">Reference proteome</keyword>
<sequence length="91" mass="10202">MLVMRCIAVGEDKCAFYIDIAADRAVGQLKNAIKEAKMYQFPACELHLYMALKDGAWLTDTDPDMQSISRHVEGNSVTPVYVNAENEMKDT</sequence>
<comment type="subcellular location">
    <subcellularLocation>
        <location evidence="1">Host cell</location>
    </subcellularLocation>
    <subcellularLocation>
        <location evidence="2">Secreted</location>
    </subcellularLocation>
</comment>
<evidence type="ECO:0000256" key="3">
    <source>
        <dbReference type="ARBA" id="ARBA00022525"/>
    </source>
</evidence>